<proteinExistence type="predicted"/>
<dbReference type="Pfam" id="PF14033">
    <property type="entry name" value="DUF4246"/>
    <property type="match status" value="3"/>
</dbReference>
<dbReference type="InterPro" id="IPR049192">
    <property type="entry name" value="DUF4246_C"/>
</dbReference>
<evidence type="ECO:0000313" key="2">
    <source>
        <dbReference type="EMBL" id="KAK0477980.1"/>
    </source>
</evidence>
<dbReference type="AlphaFoldDB" id="A0AA39P620"/>
<sequence length="497" mass="55282">MEWKVAVIQGLAIVKDNIGGDDEIRATKCDDGKRERVTITIIKYFDICTARTQRKYLSGQLNHRAQPSLAPWCQYAKKITTRKPPKVCPTVGADNPASNETSKTLWSAAEDEDVDEPVPPSWWGKYKDLVIRIKGKEEAETQRGIYGCRPLQEGEIDYVLDELEGFAVVRDTETGIESDSLIEYSLRDAPISSVATLENVLDAEKDWNPRAHEQPLDLVHPSLYCIVYGHSKSAESLGYINSIHPINYPTLHTAIETLVARFIPLRSRVLLESKEDYKFPSRTRTGYGSHDWEPTDLRYHRLYSFPDILTHEQSDAMEEAWKAIRGMRTDAPQGGKVQVIVKLVNILLSPSTKVDLATLKASRMNASSQLGSTITSRRTSHKAKCPSAQVSVNPRAIPRRGCSDLGFKQPLNQVVTDVPTKAGCCIAFPNMYQHRVSPFPLVDPSKPVYRKIITFPGTIEPKIVHNECAATGPGLVVSRATWARSGGVRQSIGTASS</sequence>
<dbReference type="PANTHER" id="PTHR33119">
    <property type="entry name" value="IFI3P"/>
    <property type="match status" value="1"/>
</dbReference>
<evidence type="ECO:0000259" key="1">
    <source>
        <dbReference type="Pfam" id="PF14033"/>
    </source>
</evidence>
<dbReference type="PANTHER" id="PTHR33119:SF1">
    <property type="entry name" value="FE2OG DIOXYGENASE DOMAIN-CONTAINING PROTEIN"/>
    <property type="match status" value="1"/>
</dbReference>
<reference evidence="2" key="1">
    <citation type="submission" date="2023-06" db="EMBL/GenBank/DDBJ databases">
        <authorList>
            <consortium name="Lawrence Berkeley National Laboratory"/>
            <person name="Ahrendt S."/>
            <person name="Sahu N."/>
            <person name="Indic B."/>
            <person name="Wong-Bajracharya J."/>
            <person name="Merenyi Z."/>
            <person name="Ke H.-M."/>
            <person name="Monk M."/>
            <person name="Kocsube S."/>
            <person name="Drula E."/>
            <person name="Lipzen A."/>
            <person name="Balint B."/>
            <person name="Henrissat B."/>
            <person name="Andreopoulos B."/>
            <person name="Martin F.M."/>
            <person name="Harder C.B."/>
            <person name="Rigling D."/>
            <person name="Ford K.L."/>
            <person name="Foster G.D."/>
            <person name="Pangilinan J."/>
            <person name="Papanicolaou A."/>
            <person name="Barry K."/>
            <person name="LaButti K."/>
            <person name="Viragh M."/>
            <person name="Koriabine M."/>
            <person name="Yan M."/>
            <person name="Riley R."/>
            <person name="Champramary S."/>
            <person name="Plett K.L."/>
            <person name="Tsai I.J."/>
            <person name="Slot J."/>
            <person name="Sipos G."/>
            <person name="Plett J."/>
            <person name="Nagy L.G."/>
            <person name="Grigoriev I.V."/>
        </authorList>
    </citation>
    <scope>NUCLEOTIDE SEQUENCE</scope>
    <source>
        <strain evidence="2">ICMP 16352</strain>
    </source>
</reference>
<dbReference type="EMBL" id="JAUEPR010000015">
    <property type="protein sequence ID" value="KAK0477980.1"/>
    <property type="molecule type" value="Genomic_DNA"/>
</dbReference>
<keyword evidence="3" id="KW-1185">Reference proteome</keyword>
<feature type="domain" description="DUF4246" evidence="1">
    <location>
        <begin position="164"/>
        <end position="234"/>
    </location>
</feature>
<protein>
    <recommendedName>
        <fullName evidence="1">DUF4246 domain-containing protein</fullName>
    </recommendedName>
</protein>
<comment type="caution">
    <text evidence="2">The sequence shown here is derived from an EMBL/GenBank/DDBJ whole genome shotgun (WGS) entry which is preliminary data.</text>
</comment>
<gene>
    <name evidence="2" type="ORF">IW261DRAFT_1420821</name>
</gene>
<evidence type="ECO:0000313" key="3">
    <source>
        <dbReference type="Proteomes" id="UP001175227"/>
    </source>
</evidence>
<feature type="domain" description="DUF4246" evidence="1">
    <location>
        <begin position="406"/>
        <end position="455"/>
    </location>
</feature>
<feature type="domain" description="DUF4246" evidence="1">
    <location>
        <begin position="235"/>
        <end position="351"/>
    </location>
</feature>
<dbReference type="InterPro" id="IPR025340">
    <property type="entry name" value="DUF4246"/>
</dbReference>
<dbReference type="Proteomes" id="UP001175227">
    <property type="component" value="Unassembled WGS sequence"/>
</dbReference>
<organism evidence="2 3">
    <name type="scientific">Armillaria novae-zelandiae</name>
    <dbReference type="NCBI Taxonomy" id="153914"/>
    <lineage>
        <taxon>Eukaryota</taxon>
        <taxon>Fungi</taxon>
        <taxon>Dikarya</taxon>
        <taxon>Basidiomycota</taxon>
        <taxon>Agaricomycotina</taxon>
        <taxon>Agaricomycetes</taxon>
        <taxon>Agaricomycetidae</taxon>
        <taxon>Agaricales</taxon>
        <taxon>Marasmiineae</taxon>
        <taxon>Physalacriaceae</taxon>
        <taxon>Armillaria</taxon>
    </lineage>
</organism>
<name>A0AA39P620_9AGAR</name>
<accession>A0AA39P620</accession>